<evidence type="ECO:0000313" key="1">
    <source>
        <dbReference type="EMBL" id="AWV88569.1"/>
    </source>
</evidence>
<dbReference type="KEGG" id="bsed:DN745_04145"/>
<proteinExistence type="predicted"/>
<keyword evidence="2" id="KW-1185">Reference proteome</keyword>
<evidence type="ECO:0000313" key="2">
    <source>
        <dbReference type="Proteomes" id="UP000249799"/>
    </source>
</evidence>
<name>A0A2Z4FI26_9DELT</name>
<sequence>MRTIQMSTFFRSMEIVSLEILIGLMPQKTYLTKATQARLQSSHSNIHLDSTMIKSSQHIDTLRRIGCLLGVILLPACCPTLKTTTRQHGEVMQQEAKTLEALIKRCKAGNQALCDEALRKAQAMKVAANDLAQIEE</sequence>
<protein>
    <submittedName>
        <fullName evidence="1">Uncharacterized protein</fullName>
    </submittedName>
</protein>
<dbReference type="Proteomes" id="UP000249799">
    <property type="component" value="Chromosome"/>
</dbReference>
<organism evidence="1 2">
    <name type="scientific">Bradymonas sediminis</name>
    <dbReference type="NCBI Taxonomy" id="1548548"/>
    <lineage>
        <taxon>Bacteria</taxon>
        <taxon>Deltaproteobacteria</taxon>
        <taxon>Bradymonadales</taxon>
        <taxon>Bradymonadaceae</taxon>
        <taxon>Bradymonas</taxon>
    </lineage>
</organism>
<accession>A0A2Z4FI26</accession>
<reference evidence="1 2" key="1">
    <citation type="submission" date="2018-06" db="EMBL/GenBank/DDBJ databases">
        <title>Lujinxingia sediminis gen. nov. sp. nov., a new facultative anaerobic member of the class Deltaproteobacteria, and proposal of Lujinxingaceae fam. nov.</title>
        <authorList>
            <person name="Guo L.-Y."/>
            <person name="Li C.-M."/>
            <person name="Wang S."/>
            <person name="Du Z.-J."/>
        </authorList>
    </citation>
    <scope>NUCLEOTIDE SEQUENCE [LARGE SCALE GENOMIC DNA]</scope>
    <source>
        <strain evidence="1 2">FA350</strain>
    </source>
</reference>
<dbReference type="AlphaFoldDB" id="A0A2Z4FI26"/>
<gene>
    <name evidence="1" type="ORF">DN745_04145</name>
</gene>
<dbReference type="EMBL" id="CP030032">
    <property type="protein sequence ID" value="AWV88569.1"/>
    <property type="molecule type" value="Genomic_DNA"/>
</dbReference>